<dbReference type="PANTHER" id="PTHR24189">
    <property type="entry name" value="MYOTROPHIN"/>
    <property type="match status" value="1"/>
</dbReference>
<dbReference type="Proteomes" id="UP000070501">
    <property type="component" value="Unassembled WGS sequence"/>
</dbReference>
<dbReference type="InterPro" id="IPR050745">
    <property type="entry name" value="Multifunctional_regulatory"/>
</dbReference>
<keyword evidence="6" id="KW-1185">Reference proteome</keyword>
<feature type="region of interest" description="Disordered" evidence="4">
    <location>
        <begin position="421"/>
        <end position="444"/>
    </location>
</feature>
<evidence type="ECO:0000313" key="5">
    <source>
        <dbReference type="EMBL" id="KXJ94995.1"/>
    </source>
</evidence>
<evidence type="ECO:0000313" key="6">
    <source>
        <dbReference type="Proteomes" id="UP000070501"/>
    </source>
</evidence>
<reference evidence="6" key="1">
    <citation type="submission" date="2016-02" db="EMBL/GenBank/DDBJ databases">
        <title>Draft genome sequence of Microdochium bolleyi, a fungal endophyte of beachgrass.</title>
        <authorList>
            <consortium name="DOE Joint Genome Institute"/>
            <person name="David A.S."/>
            <person name="May G."/>
            <person name="Haridas S."/>
            <person name="Lim J."/>
            <person name="Wang M."/>
            <person name="Labutti K."/>
            <person name="Lipzen A."/>
            <person name="Barry K."/>
            <person name="Grigoriev I.V."/>
        </authorList>
    </citation>
    <scope>NUCLEOTIDE SEQUENCE [LARGE SCALE GENOMIC DNA]</scope>
    <source>
        <strain evidence="6">J235TASD1</strain>
    </source>
</reference>
<evidence type="ECO:0000256" key="1">
    <source>
        <dbReference type="ARBA" id="ARBA00022737"/>
    </source>
</evidence>
<dbReference type="InterPro" id="IPR036770">
    <property type="entry name" value="Ankyrin_rpt-contain_sf"/>
</dbReference>
<evidence type="ECO:0000256" key="2">
    <source>
        <dbReference type="ARBA" id="ARBA00023043"/>
    </source>
</evidence>
<dbReference type="PANTHER" id="PTHR24189:SF50">
    <property type="entry name" value="ANKYRIN REPEAT AND SOCS BOX PROTEIN 2"/>
    <property type="match status" value="1"/>
</dbReference>
<dbReference type="STRING" id="196109.A0A136JCW2"/>
<proteinExistence type="predicted"/>
<feature type="repeat" description="ANK" evidence="3">
    <location>
        <begin position="314"/>
        <end position="346"/>
    </location>
</feature>
<organism evidence="5 6">
    <name type="scientific">Microdochium bolleyi</name>
    <dbReference type="NCBI Taxonomy" id="196109"/>
    <lineage>
        <taxon>Eukaryota</taxon>
        <taxon>Fungi</taxon>
        <taxon>Dikarya</taxon>
        <taxon>Ascomycota</taxon>
        <taxon>Pezizomycotina</taxon>
        <taxon>Sordariomycetes</taxon>
        <taxon>Xylariomycetidae</taxon>
        <taxon>Xylariales</taxon>
        <taxon>Microdochiaceae</taxon>
        <taxon>Microdochium</taxon>
    </lineage>
</organism>
<evidence type="ECO:0000256" key="4">
    <source>
        <dbReference type="SAM" id="MobiDB-lite"/>
    </source>
</evidence>
<sequence length="543" mass="60520">MASQTGLLQLPVELIVGITEHLRSERDLSRLSRSHRVLRRITEPLLYRHNVRYDNGRALIEGLVSGNLATAEKALDWGGSDINIVWSTVDPRLMTRRFLEKQGGGISAQRSSRAQQIWNDYTEVREYKFTPLDFTVLYQRPESLRLLLARGAVPEAGLLHMTAHVGDEASMTILLEHRNARSLHDHYRGTGTRAGKTLLELAVDGAHLDTARVILEHEPDTAARQLGNIMTSPLFRPWPPFQVLAAAEQARFEALVTLLNDHGARVHEWRHRNWDGSEAHTLCLLATAARDVKKLRFLLAGGLTTPADVRRAVQRLTALHVAAAKAETETVRFFLGLGLDDEAIQSKDDRGWTVLETALRGAFSWPRIEPGRVFDTVRALLEHPAVRPLVSVTVKDTPGVTPMLLYLQRVDHEFAGWEEDDATSKITADGEETGTGGSVAATQDSRGTATQRWCARTIQLLIDAGANVTATYGLRHDERYGVLDEALRHGCPGCGEVVLAHFSCEQVTRFIAKARAEAKPHLTVKFEPFEKLVKEVRLRQVEC</sequence>
<gene>
    <name evidence="5" type="ORF">Micbo1qcDRAFT_200451</name>
</gene>
<keyword evidence="2 3" id="KW-0040">ANK repeat</keyword>
<dbReference type="SUPFAM" id="SSF48403">
    <property type="entry name" value="Ankyrin repeat"/>
    <property type="match status" value="1"/>
</dbReference>
<keyword evidence="1" id="KW-0677">Repeat</keyword>
<dbReference type="AlphaFoldDB" id="A0A136JCW2"/>
<dbReference type="InterPro" id="IPR002110">
    <property type="entry name" value="Ankyrin_rpt"/>
</dbReference>
<dbReference type="PROSITE" id="PS50088">
    <property type="entry name" value="ANK_REPEAT"/>
    <property type="match status" value="1"/>
</dbReference>
<dbReference type="SMART" id="SM00248">
    <property type="entry name" value="ANK"/>
    <property type="match status" value="4"/>
</dbReference>
<name>A0A136JCW2_9PEZI</name>
<dbReference type="EMBL" id="KQ964246">
    <property type="protein sequence ID" value="KXJ94995.1"/>
    <property type="molecule type" value="Genomic_DNA"/>
</dbReference>
<evidence type="ECO:0000256" key="3">
    <source>
        <dbReference type="PROSITE-ProRule" id="PRU00023"/>
    </source>
</evidence>
<dbReference type="InParanoid" id="A0A136JCW2"/>
<protein>
    <submittedName>
        <fullName evidence="5">Uncharacterized protein</fullName>
    </submittedName>
</protein>
<dbReference type="Gene3D" id="1.25.40.20">
    <property type="entry name" value="Ankyrin repeat-containing domain"/>
    <property type="match status" value="2"/>
</dbReference>
<accession>A0A136JCW2</accession>
<dbReference type="OrthoDB" id="4894734at2759"/>